<sequence>MNCRTGFSGKTIGHEWFRVNKGEGYVPQRRKSTVVPDILLMKSVQAMLKNINKRRRSCKISTPPKKNPYIERIRSQSVEHPLENVPGFCRLDMITQKGKSFLPDLKIEANNDLLNPNVMKLFFEKVFHNDSVNFLHNKIKDLKKKQRERLQKIEMAFTLKPNIKKSELFRANSMRKFKREITRLSGMIEVLEGKNPFKDGAFGRIVSKIHHQEFFKTNFKLESINSQFKDLSDKQKLLLLDWVIERFYEVDLEKQKQFICDNRKINKVYISKDSLNQNPLREKSLPNKKFFMKRRQKISDDKASDFNSVSDSEDIESKEFELSLQPTLFSMKFTKDKIKFNKKSKIKSKALYVRRTPVEKETERYQDYEVNKINSDIKDIIIKE</sequence>
<protein>
    <submittedName>
        <fullName evidence="1">Uncharacterized protein</fullName>
    </submittedName>
</protein>
<accession>A0AAD1UB09</accession>
<name>A0AAD1UB09_EUPCR</name>
<proteinExistence type="predicted"/>
<gene>
    <name evidence="1" type="ORF">ECRASSUSDP1_LOCUS4657</name>
</gene>
<dbReference type="AlphaFoldDB" id="A0AAD1UB09"/>
<comment type="caution">
    <text evidence="1">The sequence shown here is derived from an EMBL/GenBank/DDBJ whole genome shotgun (WGS) entry which is preliminary data.</text>
</comment>
<evidence type="ECO:0000313" key="1">
    <source>
        <dbReference type="EMBL" id="CAI2363326.1"/>
    </source>
</evidence>
<organism evidence="1 2">
    <name type="scientific">Euplotes crassus</name>
    <dbReference type="NCBI Taxonomy" id="5936"/>
    <lineage>
        <taxon>Eukaryota</taxon>
        <taxon>Sar</taxon>
        <taxon>Alveolata</taxon>
        <taxon>Ciliophora</taxon>
        <taxon>Intramacronucleata</taxon>
        <taxon>Spirotrichea</taxon>
        <taxon>Hypotrichia</taxon>
        <taxon>Euplotida</taxon>
        <taxon>Euplotidae</taxon>
        <taxon>Moneuplotes</taxon>
    </lineage>
</organism>
<evidence type="ECO:0000313" key="2">
    <source>
        <dbReference type="Proteomes" id="UP001295684"/>
    </source>
</evidence>
<keyword evidence="2" id="KW-1185">Reference proteome</keyword>
<dbReference type="Proteomes" id="UP001295684">
    <property type="component" value="Unassembled WGS sequence"/>
</dbReference>
<dbReference type="EMBL" id="CAMPGE010004475">
    <property type="protein sequence ID" value="CAI2363326.1"/>
    <property type="molecule type" value="Genomic_DNA"/>
</dbReference>
<reference evidence="1" key="1">
    <citation type="submission" date="2023-07" db="EMBL/GenBank/DDBJ databases">
        <authorList>
            <consortium name="AG Swart"/>
            <person name="Singh M."/>
            <person name="Singh A."/>
            <person name="Seah K."/>
            <person name="Emmerich C."/>
        </authorList>
    </citation>
    <scope>NUCLEOTIDE SEQUENCE</scope>
    <source>
        <strain evidence="1">DP1</strain>
    </source>
</reference>